<evidence type="ECO:0000313" key="10">
    <source>
        <dbReference type="EMBL" id="KAA8493645.1"/>
    </source>
</evidence>
<keyword evidence="11" id="KW-1185">Reference proteome</keyword>
<proteinExistence type="inferred from homology"/>
<reference evidence="11" key="1">
    <citation type="journal article" date="2019" name="Nat. Commun.">
        <title>Expansion of phycobilisome linker gene families in mesophilic red algae.</title>
        <authorList>
            <person name="Lee J."/>
            <person name="Kim D."/>
            <person name="Bhattacharya D."/>
            <person name="Yoon H.S."/>
        </authorList>
    </citation>
    <scope>NUCLEOTIDE SEQUENCE [LARGE SCALE GENOMIC DNA]</scope>
    <source>
        <strain evidence="11">CCMP 1328</strain>
    </source>
</reference>
<dbReference type="GO" id="GO:0004123">
    <property type="term" value="F:cystathionine gamma-lyase activity"/>
    <property type="evidence" value="ECO:0007669"/>
    <property type="project" value="TreeGrafter"/>
</dbReference>
<dbReference type="FunFam" id="3.40.640.10:FF:000009">
    <property type="entry name" value="Cystathionine gamma-synthase homolog"/>
    <property type="match status" value="1"/>
</dbReference>
<protein>
    <recommendedName>
        <fullName evidence="4">cystathionine gamma-lyase</fullName>
        <ecNumber evidence="4">4.4.1.1</ecNumber>
    </recommendedName>
    <alternativeName>
        <fullName evidence="7">Gamma-cystathionase</fullName>
    </alternativeName>
</protein>
<keyword evidence="6" id="KW-0198">Cysteine biosynthesis</keyword>
<dbReference type="Gene3D" id="3.40.640.10">
    <property type="entry name" value="Type I PLP-dependent aspartate aminotransferase-like (Major domain)"/>
    <property type="match status" value="1"/>
</dbReference>
<comment type="cofactor">
    <cofactor evidence="1 9">
        <name>pyridoxal 5'-phosphate</name>
        <dbReference type="ChEBI" id="CHEBI:597326"/>
    </cofactor>
</comment>
<dbReference type="Gene3D" id="3.90.1150.10">
    <property type="entry name" value="Aspartate Aminotransferase, domain 1"/>
    <property type="match status" value="1"/>
</dbReference>
<evidence type="ECO:0000256" key="2">
    <source>
        <dbReference type="ARBA" id="ARBA00005038"/>
    </source>
</evidence>
<dbReference type="OrthoDB" id="3512640at2759"/>
<dbReference type="EMBL" id="VRMN01000006">
    <property type="protein sequence ID" value="KAA8493645.1"/>
    <property type="molecule type" value="Genomic_DNA"/>
</dbReference>
<dbReference type="CDD" id="cd00614">
    <property type="entry name" value="CGS_like"/>
    <property type="match status" value="1"/>
</dbReference>
<evidence type="ECO:0000256" key="7">
    <source>
        <dbReference type="ARBA" id="ARBA00029853"/>
    </source>
</evidence>
<dbReference type="PANTHER" id="PTHR11808:SF15">
    <property type="entry name" value="CYSTATHIONINE GAMMA-LYASE"/>
    <property type="match status" value="1"/>
</dbReference>
<dbReference type="PANTHER" id="PTHR11808">
    <property type="entry name" value="TRANS-SULFURATION ENZYME FAMILY MEMBER"/>
    <property type="match status" value="1"/>
</dbReference>
<keyword evidence="6" id="KW-0028">Amino-acid biosynthesis</keyword>
<evidence type="ECO:0000256" key="4">
    <source>
        <dbReference type="ARBA" id="ARBA00012085"/>
    </source>
</evidence>
<dbReference type="GO" id="GO:0019343">
    <property type="term" value="P:cysteine biosynthetic process via cystathionine"/>
    <property type="evidence" value="ECO:0007669"/>
    <property type="project" value="TreeGrafter"/>
</dbReference>
<dbReference type="OMA" id="YKQDGVG"/>
<evidence type="ECO:0000313" key="11">
    <source>
        <dbReference type="Proteomes" id="UP000324585"/>
    </source>
</evidence>
<dbReference type="InterPro" id="IPR015421">
    <property type="entry name" value="PyrdxlP-dep_Trfase_major"/>
</dbReference>
<sequence length="393" mass="42678">MKFETRALHVGQAPDANGAVVPGIELSTTFAQRSPGHPLGAYDYSRSGNPTRERLEQCVASLEGGKHGLAFASGLAATVTLMHTLKPGDHVVCIDDVYGGTQRYFRRVAKGMGIRFSFVDFGAHAEHLESAMEPETKMIWLETPTNPTMKVVDITQTARIARGHTGVVLVVDNTFMSPFCQRPLELGADVSFNSVSKYINGHSDVIMGMLCLSDDTLHSKLRFLQNSLGAVPSPFDCYLALRGAKTLAVRMRQHETNARQVAAYLEAHPHVRQVLYPGLESHAQRDVAARQNYCAGGMLSFVLDGGLLESKRFLEHCSIMTLAESLGGVESLIEHPALMTHASVSPDVRERLGISDSLIRLSVGLEHIDDLLAELAAALDAAFSKTKCPDPVS</sequence>
<dbReference type="GO" id="GO:0005737">
    <property type="term" value="C:cytoplasm"/>
    <property type="evidence" value="ECO:0007669"/>
    <property type="project" value="TreeGrafter"/>
</dbReference>
<dbReference type="FunFam" id="3.90.1150.10:FF:000008">
    <property type="entry name" value="Cystathionine gamma-synthase"/>
    <property type="match status" value="1"/>
</dbReference>
<feature type="modified residue" description="N6-(pyridoxal phosphate)lysine" evidence="8">
    <location>
        <position position="197"/>
    </location>
</feature>
<gene>
    <name evidence="10" type="ORF">FVE85_4782</name>
</gene>
<dbReference type="SUPFAM" id="SSF53383">
    <property type="entry name" value="PLP-dependent transferases"/>
    <property type="match status" value="1"/>
</dbReference>
<dbReference type="Proteomes" id="UP000324585">
    <property type="component" value="Unassembled WGS sequence"/>
</dbReference>
<comment type="caution">
    <text evidence="10">The sequence shown here is derived from an EMBL/GenBank/DDBJ whole genome shotgun (WGS) entry which is preliminary data.</text>
</comment>
<dbReference type="InterPro" id="IPR015422">
    <property type="entry name" value="PyrdxlP-dep_Trfase_small"/>
</dbReference>
<keyword evidence="5 8" id="KW-0663">Pyridoxal phosphate</keyword>
<evidence type="ECO:0000256" key="6">
    <source>
        <dbReference type="ARBA" id="ARBA00023192"/>
    </source>
</evidence>
<organism evidence="10 11">
    <name type="scientific">Porphyridium purpureum</name>
    <name type="common">Red alga</name>
    <name type="synonym">Porphyridium cruentum</name>
    <dbReference type="NCBI Taxonomy" id="35688"/>
    <lineage>
        <taxon>Eukaryota</taxon>
        <taxon>Rhodophyta</taxon>
        <taxon>Bangiophyceae</taxon>
        <taxon>Porphyridiales</taxon>
        <taxon>Porphyridiaceae</taxon>
        <taxon>Porphyridium</taxon>
    </lineage>
</organism>
<name>A0A5J4YQW9_PORPP</name>
<dbReference type="GO" id="GO:0030170">
    <property type="term" value="F:pyridoxal phosphate binding"/>
    <property type="evidence" value="ECO:0007669"/>
    <property type="project" value="InterPro"/>
</dbReference>
<dbReference type="InterPro" id="IPR000277">
    <property type="entry name" value="Cys/Met-Metab_PyrdxlP-dep_enz"/>
</dbReference>
<comment type="similarity">
    <text evidence="3 9">Belongs to the trans-sulfuration enzymes family.</text>
</comment>
<evidence type="ECO:0000256" key="1">
    <source>
        <dbReference type="ARBA" id="ARBA00001933"/>
    </source>
</evidence>
<dbReference type="GO" id="GO:0019346">
    <property type="term" value="P:transsulfuration"/>
    <property type="evidence" value="ECO:0007669"/>
    <property type="project" value="InterPro"/>
</dbReference>
<dbReference type="Pfam" id="PF01053">
    <property type="entry name" value="Cys_Met_Meta_PP"/>
    <property type="match status" value="1"/>
</dbReference>
<evidence type="ECO:0000256" key="3">
    <source>
        <dbReference type="ARBA" id="ARBA00009077"/>
    </source>
</evidence>
<dbReference type="EC" id="4.4.1.1" evidence="4"/>
<evidence type="ECO:0000256" key="5">
    <source>
        <dbReference type="ARBA" id="ARBA00022898"/>
    </source>
</evidence>
<comment type="pathway">
    <text evidence="2">Amino-acid biosynthesis; L-cysteine biosynthesis; L-cysteine from L-homocysteine and L-serine: step 2/2.</text>
</comment>
<dbReference type="InterPro" id="IPR015424">
    <property type="entry name" value="PyrdxlP-dep_Trfase"/>
</dbReference>
<accession>A0A5J4YQW9</accession>
<dbReference type="AlphaFoldDB" id="A0A5J4YQW9"/>
<keyword evidence="10" id="KW-0456">Lyase</keyword>
<evidence type="ECO:0000256" key="9">
    <source>
        <dbReference type="RuleBase" id="RU362118"/>
    </source>
</evidence>
<evidence type="ECO:0000256" key="8">
    <source>
        <dbReference type="PIRSR" id="PIRSR001434-2"/>
    </source>
</evidence>
<dbReference type="PIRSF" id="PIRSF001434">
    <property type="entry name" value="CGS"/>
    <property type="match status" value="1"/>
</dbReference>